<dbReference type="Proteomes" id="UP001208570">
    <property type="component" value="Unassembled WGS sequence"/>
</dbReference>
<keyword evidence="2" id="KW-0677">Repeat</keyword>
<dbReference type="GO" id="GO:0031519">
    <property type="term" value="C:PcG protein complex"/>
    <property type="evidence" value="ECO:0007669"/>
    <property type="project" value="TreeGrafter"/>
</dbReference>
<proteinExistence type="predicted"/>
<evidence type="ECO:0000313" key="11">
    <source>
        <dbReference type="Proteomes" id="UP001208570"/>
    </source>
</evidence>
<feature type="domain" description="C2H2-type" evidence="8">
    <location>
        <begin position="655"/>
        <end position="682"/>
    </location>
</feature>
<dbReference type="SUPFAM" id="SSF82199">
    <property type="entry name" value="SET domain"/>
    <property type="match status" value="1"/>
</dbReference>
<sequence length="729" mass="83093">MMKFFDLTCVSWSENMLADLNNMRMSNQLCDVKILLEHGELLVAHSCVLAASSPFFKSVLNGVDDPEIDLGDFPGELIKQVINFIYTGRTLVSYSELDLFSNVADTLHISVLSDLVKQISSQVDRPDNLEADHQLNDSILVDALSEHLVDDNNEVLQDPRYILNGLTTLEPVEIHAEDLLANQHVDSNPASSIQEPLKTFFKVEDNEVSSAVDDAEMNHARQTIPSVLVFGSSIEKRPEDQEGVFTSSIIFIPKHVLFGPYEGVLTEQSNEPNRYCWKISKDNDDFYWIDGTDVSTANWMRFVNHTLDRELQNLEAFQHKGQLYFRTIKDLPPSTELLVRHTDQYEEFDPEFTDEITESAIIDPAPSIPYTCKECNVAYSSDILYHKHMRSRHGCAMPLEIYLKIQKQRGMTLEPTIDQTIDGTESNECVGGVESEDVKNVPPGMTMENQKHKSTGMEDGLEKKLKKNIANKKPSLKNAEEGELKTYTCTVCDRSFKKIAYLKQHEDVHIDEKPYKCPKCGKRFVREIAYDNHLKRHDAKRKHVCSICGRGFFQARPLEIHLRRHTGERPFKCPTCGRGFTDIGNLDRHKRLHTGEKPYQCSTCGKSFTQSGHLREHTRHHTGDKPFVCSVCGQAFTNNSNLQAHTRIHTGERPFVCNVCGKCYRDAAYLKSHGRIHTGEKPYICLDCGMAFADNSKMRLHRRQKHHAGLTRPSRRRVRTEIQPLLIVD</sequence>
<dbReference type="SMART" id="SM00355">
    <property type="entry name" value="ZnF_C2H2"/>
    <property type="match status" value="9"/>
</dbReference>
<dbReference type="GO" id="GO:0008270">
    <property type="term" value="F:zinc ion binding"/>
    <property type="evidence" value="ECO:0007669"/>
    <property type="project" value="UniProtKB-KW"/>
</dbReference>
<dbReference type="PROSITE" id="PS50097">
    <property type="entry name" value="BTB"/>
    <property type="match status" value="1"/>
</dbReference>
<dbReference type="PROSITE" id="PS00028">
    <property type="entry name" value="ZINC_FINGER_C2H2_1"/>
    <property type="match status" value="9"/>
</dbReference>
<dbReference type="GO" id="GO:0000981">
    <property type="term" value="F:DNA-binding transcription factor activity, RNA polymerase II-specific"/>
    <property type="evidence" value="ECO:0007669"/>
    <property type="project" value="TreeGrafter"/>
</dbReference>
<dbReference type="FunFam" id="3.30.160.60:FF:000839">
    <property type="entry name" value="Zinc finger protein 691"/>
    <property type="match status" value="1"/>
</dbReference>
<dbReference type="Gene3D" id="3.30.160.60">
    <property type="entry name" value="Classic Zinc Finger"/>
    <property type="match status" value="8"/>
</dbReference>
<dbReference type="InterPro" id="IPR000210">
    <property type="entry name" value="BTB/POZ_dom"/>
</dbReference>
<dbReference type="GO" id="GO:0005667">
    <property type="term" value="C:transcription regulator complex"/>
    <property type="evidence" value="ECO:0007669"/>
    <property type="project" value="TreeGrafter"/>
</dbReference>
<dbReference type="InterPro" id="IPR036236">
    <property type="entry name" value="Znf_C2H2_sf"/>
</dbReference>
<dbReference type="EMBL" id="JAODUP010000907">
    <property type="protein sequence ID" value="KAK2142848.1"/>
    <property type="molecule type" value="Genomic_DNA"/>
</dbReference>
<feature type="domain" description="BTB" evidence="7">
    <location>
        <begin position="30"/>
        <end position="94"/>
    </location>
</feature>
<keyword evidence="4" id="KW-0862">Zinc</keyword>
<dbReference type="PROSITE" id="PS50280">
    <property type="entry name" value="SET"/>
    <property type="match status" value="1"/>
</dbReference>
<dbReference type="SMART" id="SM00225">
    <property type="entry name" value="BTB"/>
    <property type="match status" value="1"/>
</dbReference>
<keyword evidence="1" id="KW-0479">Metal-binding</keyword>
<evidence type="ECO:0000256" key="6">
    <source>
        <dbReference type="SAM" id="MobiDB-lite"/>
    </source>
</evidence>
<keyword evidence="11" id="KW-1185">Reference proteome</keyword>
<evidence type="ECO:0000313" key="10">
    <source>
        <dbReference type="EMBL" id="KAK2142848.1"/>
    </source>
</evidence>
<evidence type="ECO:0000256" key="1">
    <source>
        <dbReference type="ARBA" id="ARBA00022723"/>
    </source>
</evidence>
<dbReference type="FunFam" id="3.30.160.60:FF:001290">
    <property type="entry name" value="Zinc finger 45-like"/>
    <property type="match status" value="1"/>
</dbReference>
<evidence type="ECO:0000256" key="2">
    <source>
        <dbReference type="ARBA" id="ARBA00022737"/>
    </source>
</evidence>
<dbReference type="PANTHER" id="PTHR14003:SF19">
    <property type="entry name" value="YY2 TRANSCRIPTION FACTOR"/>
    <property type="match status" value="1"/>
</dbReference>
<dbReference type="Pfam" id="PF00651">
    <property type="entry name" value="BTB"/>
    <property type="match status" value="1"/>
</dbReference>
<evidence type="ECO:0000256" key="4">
    <source>
        <dbReference type="ARBA" id="ARBA00022833"/>
    </source>
</evidence>
<feature type="domain" description="SET" evidence="9">
    <location>
        <begin position="225"/>
        <end position="342"/>
    </location>
</feature>
<organism evidence="10 11">
    <name type="scientific">Paralvinella palmiformis</name>
    <dbReference type="NCBI Taxonomy" id="53620"/>
    <lineage>
        <taxon>Eukaryota</taxon>
        <taxon>Metazoa</taxon>
        <taxon>Spiralia</taxon>
        <taxon>Lophotrochozoa</taxon>
        <taxon>Annelida</taxon>
        <taxon>Polychaeta</taxon>
        <taxon>Sedentaria</taxon>
        <taxon>Canalipalpata</taxon>
        <taxon>Terebellida</taxon>
        <taxon>Terebelliformia</taxon>
        <taxon>Alvinellidae</taxon>
        <taxon>Paralvinella</taxon>
    </lineage>
</organism>
<dbReference type="GO" id="GO:0000978">
    <property type="term" value="F:RNA polymerase II cis-regulatory region sequence-specific DNA binding"/>
    <property type="evidence" value="ECO:0007669"/>
    <property type="project" value="TreeGrafter"/>
</dbReference>
<dbReference type="InterPro" id="IPR011333">
    <property type="entry name" value="SKP1/BTB/POZ_sf"/>
</dbReference>
<dbReference type="InterPro" id="IPR046341">
    <property type="entry name" value="SET_dom_sf"/>
</dbReference>
<dbReference type="AlphaFoldDB" id="A0AAD9IYG4"/>
<dbReference type="Gene3D" id="3.30.710.10">
    <property type="entry name" value="Potassium Channel Kv1.1, Chain A"/>
    <property type="match status" value="1"/>
</dbReference>
<dbReference type="PANTHER" id="PTHR14003">
    <property type="entry name" value="TRANSCRIPTIONAL REPRESSOR PROTEIN YY"/>
    <property type="match status" value="1"/>
</dbReference>
<feature type="domain" description="C2H2-type" evidence="8">
    <location>
        <begin position="599"/>
        <end position="626"/>
    </location>
</feature>
<evidence type="ECO:0000256" key="5">
    <source>
        <dbReference type="PROSITE-ProRule" id="PRU00042"/>
    </source>
</evidence>
<dbReference type="GO" id="GO:0000785">
    <property type="term" value="C:chromatin"/>
    <property type="evidence" value="ECO:0007669"/>
    <property type="project" value="TreeGrafter"/>
</dbReference>
<dbReference type="InterPro" id="IPR001214">
    <property type="entry name" value="SET_dom"/>
</dbReference>
<dbReference type="Pfam" id="PF00096">
    <property type="entry name" value="zf-C2H2"/>
    <property type="match status" value="8"/>
</dbReference>
<dbReference type="PROSITE" id="PS50157">
    <property type="entry name" value="ZINC_FINGER_C2H2_2"/>
    <property type="match status" value="9"/>
</dbReference>
<evidence type="ECO:0000256" key="3">
    <source>
        <dbReference type="ARBA" id="ARBA00022771"/>
    </source>
</evidence>
<feature type="domain" description="C2H2-type" evidence="8">
    <location>
        <begin position="487"/>
        <end position="514"/>
    </location>
</feature>
<protein>
    <submittedName>
        <fullName evidence="10">Uncharacterized protein</fullName>
    </submittedName>
</protein>
<reference evidence="10" key="1">
    <citation type="journal article" date="2023" name="Mol. Biol. Evol.">
        <title>Third-Generation Sequencing Reveals the Adaptive Role of the Epigenome in Three Deep-Sea Polychaetes.</title>
        <authorList>
            <person name="Perez M."/>
            <person name="Aroh O."/>
            <person name="Sun Y."/>
            <person name="Lan Y."/>
            <person name="Juniper S.K."/>
            <person name="Young C.R."/>
            <person name="Angers B."/>
            <person name="Qian P.Y."/>
        </authorList>
    </citation>
    <scope>NUCLEOTIDE SEQUENCE</scope>
    <source>
        <strain evidence="10">P08H-3</strain>
    </source>
</reference>
<dbReference type="FunFam" id="3.30.160.60:FF:000100">
    <property type="entry name" value="Zinc finger 45-like"/>
    <property type="match status" value="1"/>
</dbReference>
<dbReference type="InterPro" id="IPR013087">
    <property type="entry name" value="Znf_C2H2_type"/>
</dbReference>
<gene>
    <name evidence="10" type="ORF">LSH36_907g01048</name>
</gene>
<accession>A0AAD9IYG4</accession>
<dbReference type="FunFam" id="3.30.160.60:FF:000688">
    <property type="entry name" value="zinc finger protein 197 isoform X1"/>
    <property type="match status" value="1"/>
</dbReference>
<dbReference type="FunFam" id="3.30.160.60:FF:000446">
    <property type="entry name" value="Zinc finger protein"/>
    <property type="match status" value="1"/>
</dbReference>
<dbReference type="Gene3D" id="2.170.270.10">
    <property type="entry name" value="SET domain"/>
    <property type="match status" value="1"/>
</dbReference>
<feature type="domain" description="C2H2-type" evidence="8">
    <location>
        <begin position="627"/>
        <end position="654"/>
    </location>
</feature>
<feature type="domain" description="C2H2-type" evidence="8">
    <location>
        <begin position="683"/>
        <end position="712"/>
    </location>
</feature>
<evidence type="ECO:0000259" key="7">
    <source>
        <dbReference type="PROSITE" id="PS50097"/>
    </source>
</evidence>
<feature type="region of interest" description="Disordered" evidence="6">
    <location>
        <begin position="434"/>
        <end position="459"/>
    </location>
</feature>
<evidence type="ECO:0000259" key="8">
    <source>
        <dbReference type="PROSITE" id="PS50157"/>
    </source>
</evidence>
<keyword evidence="3 5" id="KW-0863">Zinc-finger</keyword>
<dbReference type="SUPFAM" id="SSF57667">
    <property type="entry name" value="beta-beta-alpha zinc fingers"/>
    <property type="match status" value="4"/>
</dbReference>
<evidence type="ECO:0000259" key="9">
    <source>
        <dbReference type="PROSITE" id="PS50280"/>
    </source>
</evidence>
<comment type="caution">
    <text evidence="10">The sequence shown here is derived from an EMBL/GenBank/DDBJ whole genome shotgun (WGS) entry which is preliminary data.</text>
</comment>
<dbReference type="FunFam" id="3.30.160.60:FF:002343">
    <property type="entry name" value="Zinc finger protein 33A"/>
    <property type="match status" value="1"/>
</dbReference>
<dbReference type="SUPFAM" id="SSF54695">
    <property type="entry name" value="POZ domain"/>
    <property type="match status" value="1"/>
</dbReference>
<feature type="domain" description="C2H2-type" evidence="8">
    <location>
        <begin position="515"/>
        <end position="542"/>
    </location>
</feature>
<feature type="domain" description="C2H2-type" evidence="8">
    <location>
        <begin position="543"/>
        <end position="570"/>
    </location>
</feature>
<name>A0AAD9IYG4_9ANNE</name>
<feature type="domain" description="C2H2-type" evidence="8">
    <location>
        <begin position="571"/>
        <end position="598"/>
    </location>
</feature>
<dbReference type="Pfam" id="PF21549">
    <property type="entry name" value="PRDM2_PR"/>
    <property type="match status" value="1"/>
</dbReference>
<feature type="domain" description="C2H2-type" evidence="8">
    <location>
        <begin position="370"/>
        <end position="398"/>
    </location>
</feature>
<dbReference type="FunFam" id="3.30.160.60:FF:000358">
    <property type="entry name" value="zinc finger protein 24"/>
    <property type="match status" value="1"/>
</dbReference>